<dbReference type="PANTHER" id="PTHR10066:SF67">
    <property type="entry name" value="BETA-GLUCURONIDASE"/>
    <property type="match status" value="1"/>
</dbReference>
<dbReference type="Proteomes" id="UP000593567">
    <property type="component" value="Unassembled WGS sequence"/>
</dbReference>
<dbReference type="GO" id="GO:0030246">
    <property type="term" value="F:carbohydrate binding"/>
    <property type="evidence" value="ECO:0007669"/>
    <property type="project" value="TreeGrafter"/>
</dbReference>
<feature type="domain" description="Glycosyl hydrolases family 2 sugar binding" evidence="2">
    <location>
        <begin position="40"/>
        <end position="187"/>
    </location>
</feature>
<comment type="caution">
    <text evidence="3">The sequence shown here is derived from an EMBL/GenBank/DDBJ whole genome shotgun (WGS) entry which is preliminary data.</text>
</comment>
<dbReference type="Pfam" id="PF02837">
    <property type="entry name" value="Glyco_hydro_2_N"/>
    <property type="match status" value="1"/>
</dbReference>
<accession>A0A7J7J1E9</accession>
<evidence type="ECO:0000313" key="3">
    <source>
        <dbReference type="EMBL" id="KAF6020000.1"/>
    </source>
</evidence>
<dbReference type="AlphaFoldDB" id="A0A7J7J1E9"/>
<dbReference type="GO" id="GO:0005975">
    <property type="term" value="P:carbohydrate metabolic process"/>
    <property type="evidence" value="ECO:0007669"/>
    <property type="project" value="InterPro"/>
</dbReference>
<keyword evidence="4" id="KW-1185">Reference proteome</keyword>
<evidence type="ECO:0000259" key="2">
    <source>
        <dbReference type="Pfam" id="PF02837"/>
    </source>
</evidence>
<dbReference type="GO" id="GO:0019391">
    <property type="term" value="P:glucuronoside catabolic process"/>
    <property type="evidence" value="ECO:0007669"/>
    <property type="project" value="TreeGrafter"/>
</dbReference>
<dbReference type="InterPro" id="IPR008979">
    <property type="entry name" value="Galactose-bd-like_sf"/>
</dbReference>
<comment type="similarity">
    <text evidence="1">Belongs to the glycosyl hydrolase 2 family.</text>
</comment>
<dbReference type="GO" id="GO:0005615">
    <property type="term" value="C:extracellular space"/>
    <property type="evidence" value="ECO:0007669"/>
    <property type="project" value="TreeGrafter"/>
</dbReference>
<dbReference type="OrthoDB" id="408532at2759"/>
<dbReference type="EMBL" id="VXIV02003199">
    <property type="protein sequence ID" value="KAF6020000.1"/>
    <property type="molecule type" value="Genomic_DNA"/>
</dbReference>
<evidence type="ECO:0000256" key="1">
    <source>
        <dbReference type="ARBA" id="ARBA00007401"/>
    </source>
</evidence>
<dbReference type="PANTHER" id="PTHR10066">
    <property type="entry name" value="BETA-GLUCURONIDASE"/>
    <property type="match status" value="1"/>
</dbReference>
<sequence length="267" mass="30921">MMNKKQNVLEIYSLALVMIFATNQWCECLLQPKESEHREIKDLSGMWKFRADYSPSRDKGFQEKWYQSPLSQTGEIIPMPVPSSYNDITADGALRDFVGWVWYETDFYVSKDWFDGRNIFLRFGSAHYNTIVTTNLLFGINACRTFKLIFGEHSRVMRHSGGHLPFEAEVSKYFLHGATNRLTVAVNNTLTPTTLPPGTITYKMILQGTPKDISHRIYRWIFLTTLEFIDLFCCIQHLVNTSLMSPLLLDLMKLQSMLNCMPCNENE</sequence>
<dbReference type="Gene3D" id="2.60.120.260">
    <property type="entry name" value="Galactose-binding domain-like"/>
    <property type="match status" value="1"/>
</dbReference>
<protein>
    <submittedName>
        <fullName evidence="3">GUSB</fullName>
    </submittedName>
</protein>
<reference evidence="3" key="1">
    <citation type="submission" date="2020-06" db="EMBL/GenBank/DDBJ databases">
        <title>Draft genome of Bugula neritina, a colonial animal packing powerful symbionts and potential medicines.</title>
        <authorList>
            <person name="Rayko M."/>
        </authorList>
    </citation>
    <scope>NUCLEOTIDE SEQUENCE [LARGE SCALE GENOMIC DNA]</scope>
    <source>
        <strain evidence="3">Kwan_BN1</strain>
    </source>
</reference>
<name>A0A7J7J1E9_BUGNE</name>
<organism evidence="3 4">
    <name type="scientific">Bugula neritina</name>
    <name type="common">Brown bryozoan</name>
    <name type="synonym">Sertularia neritina</name>
    <dbReference type="NCBI Taxonomy" id="10212"/>
    <lineage>
        <taxon>Eukaryota</taxon>
        <taxon>Metazoa</taxon>
        <taxon>Spiralia</taxon>
        <taxon>Lophotrochozoa</taxon>
        <taxon>Bryozoa</taxon>
        <taxon>Gymnolaemata</taxon>
        <taxon>Cheilostomatida</taxon>
        <taxon>Flustrina</taxon>
        <taxon>Buguloidea</taxon>
        <taxon>Bugulidae</taxon>
        <taxon>Bugula</taxon>
    </lineage>
</organism>
<proteinExistence type="inferred from homology"/>
<dbReference type="InterPro" id="IPR006104">
    <property type="entry name" value="Glyco_hydro_2_N"/>
</dbReference>
<gene>
    <name evidence="3" type="ORF">EB796_021660</name>
</gene>
<evidence type="ECO:0000313" key="4">
    <source>
        <dbReference type="Proteomes" id="UP000593567"/>
    </source>
</evidence>
<dbReference type="GO" id="GO:0004566">
    <property type="term" value="F:beta-glucuronidase activity"/>
    <property type="evidence" value="ECO:0007669"/>
    <property type="project" value="TreeGrafter"/>
</dbReference>
<dbReference type="SUPFAM" id="SSF49785">
    <property type="entry name" value="Galactose-binding domain-like"/>
    <property type="match status" value="1"/>
</dbReference>